<reference evidence="2 3" key="1">
    <citation type="journal article" date="2012" name="Science">
        <title>The Paleozoic origin of enzymatic lignin decomposition reconstructed from 31 fungal genomes.</title>
        <authorList>
            <person name="Floudas D."/>
            <person name="Binder M."/>
            <person name="Riley R."/>
            <person name="Barry K."/>
            <person name="Blanchette R.A."/>
            <person name="Henrissat B."/>
            <person name="Martinez A.T."/>
            <person name="Otillar R."/>
            <person name="Spatafora J.W."/>
            <person name="Yadav J.S."/>
            <person name="Aerts A."/>
            <person name="Benoit I."/>
            <person name="Boyd A."/>
            <person name="Carlson A."/>
            <person name="Copeland A."/>
            <person name="Coutinho P.M."/>
            <person name="de Vries R.P."/>
            <person name="Ferreira P."/>
            <person name="Findley K."/>
            <person name="Foster B."/>
            <person name="Gaskell J."/>
            <person name="Glotzer D."/>
            <person name="Gorecki P."/>
            <person name="Heitman J."/>
            <person name="Hesse C."/>
            <person name="Hori C."/>
            <person name="Igarashi K."/>
            <person name="Jurgens J.A."/>
            <person name="Kallen N."/>
            <person name="Kersten P."/>
            <person name="Kohler A."/>
            <person name="Kuees U."/>
            <person name="Kumar T.K.A."/>
            <person name="Kuo A."/>
            <person name="LaButti K."/>
            <person name="Larrondo L.F."/>
            <person name="Lindquist E."/>
            <person name="Ling A."/>
            <person name="Lombard V."/>
            <person name="Lucas S."/>
            <person name="Lundell T."/>
            <person name="Martin R."/>
            <person name="McLaughlin D.J."/>
            <person name="Morgenstern I."/>
            <person name="Morin E."/>
            <person name="Murat C."/>
            <person name="Nagy L.G."/>
            <person name="Nolan M."/>
            <person name="Ohm R.A."/>
            <person name="Patyshakuliyeva A."/>
            <person name="Rokas A."/>
            <person name="Ruiz-Duenas F.J."/>
            <person name="Sabat G."/>
            <person name="Salamov A."/>
            <person name="Samejima M."/>
            <person name="Schmutz J."/>
            <person name="Slot J.C."/>
            <person name="St John F."/>
            <person name="Stenlid J."/>
            <person name="Sun H."/>
            <person name="Sun S."/>
            <person name="Syed K."/>
            <person name="Tsang A."/>
            <person name="Wiebenga A."/>
            <person name="Young D."/>
            <person name="Pisabarro A."/>
            <person name="Eastwood D.C."/>
            <person name="Martin F."/>
            <person name="Cullen D."/>
            <person name="Grigoriev I.V."/>
            <person name="Hibbett D.S."/>
        </authorList>
    </citation>
    <scope>NUCLEOTIDE SEQUENCE [LARGE SCALE GENOMIC DNA]</scope>
    <source>
        <strain evidence="2 3">DJM-731 SS1</strain>
    </source>
</reference>
<dbReference type="EMBL" id="JH795876">
    <property type="protein sequence ID" value="EJT97625.1"/>
    <property type="molecule type" value="Genomic_DNA"/>
</dbReference>
<name>M5FNK9_DACPD</name>
<dbReference type="HOGENOM" id="CLU_2775887_0_0_1"/>
<dbReference type="Proteomes" id="UP000030653">
    <property type="component" value="Unassembled WGS sequence"/>
</dbReference>
<evidence type="ECO:0000313" key="3">
    <source>
        <dbReference type="Proteomes" id="UP000030653"/>
    </source>
</evidence>
<proteinExistence type="predicted"/>
<feature type="compositionally biased region" description="Polar residues" evidence="1">
    <location>
        <begin position="13"/>
        <end position="25"/>
    </location>
</feature>
<evidence type="ECO:0000313" key="2">
    <source>
        <dbReference type="EMBL" id="EJT97625.1"/>
    </source>
</evidence>
<sequence>MVYRNVLMWSDNGALNGNAPSVNNVSDKRSTASIREQKRYKERSSTSQTPDARLIAPKTDRSKGGQGGW</sequence>
<feature type="region of interest" description="Disordered" evidence="1">
    <location>
        <begin position="12"/>
        <end position="69"/>
    </location>
</feature>
<evidence type="ECO:0000256" key="1">
    <source>
        <dbReference type="SAM" id="MobiDB-lite"/>
    </source>
</evidence>
<dbReference type="RefSeq" id="XP_040624523.1">
    <property type="nucleotide sequence ID" value="XM_040773958.1"/>
</dbReference>
<dbReference type="GeneID" id="63689020"/>
<protein>
    <submittedName>
        <fullName evidence="2">Uncharacterized protein</fullName>
    </submittedName>
</protein>
<feature type="compositionally biased region" description="Basic and acidic residues" evidence="1">
    <location>
        <begin position="26"/>
        <end position="44"/>
    </location>
</feature>
<accession>M5FNK9</accession>
<keyword evidence="3" id="KW-1185">Reference proteome</keyword>
<organism evidence="2 3">
    <name type="scientific">Dacryopinax primogenitus (strain DJM 731)</name>
    <name type="common">Brown rot fungus</name>
    <dbReference type="NCBI Taxonomy" id="1858805"/>
    <lineage>
        <taxon>Eukaryota</taxon>
        <taxon>Fungi</taxon>
        <taxon>Dikarya</taxon>
        <taxon>Basidiomycota</taxon>
        <taxon>Agaricomycotina</taxon>
        <taxon>Dacrymycetes</taxon>
        <taxon>Dacrymycetales</taxon>
        <taxon>Dacrymycetaceae</taxon>
        <taxon>Dacryopinax</taxon>
    </lineage>
</organism>
<gene>
    <name evidence="2" type="ORF">DACRYDRAFT_25000</name>
</gene>
<dbReference type="AlphaFoldDB" id="M5FNK9"/>